<organism evidence="1">
    <name type="scientific">Salmonella enterica</name>
    <name type="common">Salmonella choleraesuis</name>
    <dbReference type="NCBI Taxonomy" id="28901"/>
    <lineage>
        <taxon>Bacteria</taxon>
        <taxon>Pseudomonadati</taxon>
        <taxon>Pseudomonadota</taxon>
        <taxon>Gammaproteobacteria</taxon>
        <taxon>Enterobacterales</taxon>
        <taxon>Enterobacteriaceae</taxon>
        <taxon>Salmonella</taxon>
    </lineage>
</organism>
<dbReference type="AlphaFoldDB" id="A0A624QKP6"/>
<gene>
    <name evidence="1" type="ORF">EFY76_25080</name>
</gene>
<name>A0A624QKP6_SALER</name>
<accession>A0A624QKP6</accession>
<dbReference type="EMBL" id="AACUZB010000052">
    <property type="protein sequence ID" value="EAM4564552.1"/>
    <property type="molecule type" value="Genomic_DNA"/>
</dbReference>
<reference evidence="1" key="1">
    <citation type="submission" date="2018-11" db="EMBL/GenBank/DDBJ databases">
        <authorList>
            <consortium name="PulseNet: The National Subtyping Network for Foodborne Disease Surveillance"/>
            <person name="Tarr C.L."/>
            <person name="Trees E."/>
            <person name="Katz L.S."/>
            <person name="Carleton-Romer H.A."/>
            <person name="Stroika S."/>
            <person name="Kucerova Z."/>
            <person name="Roache K.F."/>
            <person name="Sabol A.L."/>
            <person name="Besser J."/>
            <person name="Gerner-Smidt P."/>
        </authorList>
    </citation>
    <scope>NUCLEOTIDE SEQUENCE</scope>
    <source>
        <strain evidence="1">PNUSAS060697</strain>
    </source>
</reference>
<protein>
    <submittedName>
        <fullName evidence="1">Uncharacterized protein</fullName>
    </submittedName>
</protein>
<proteinExistence type="predicted"/>
<comment type="caution">
    <text evidence="1">The sequence shown here is derived from an EMBL/GenBank/DDBJ whole genome shotgun (WGS) entry which is preliminary data.</text>
</comment>
<evidence type="ECO:0000313" key="1">
    <source>
        <dbReference type="EMBL" id="EAM4564552.1"/>
    </source>
</evidence>
<sequence>MLIEVEEFNELVSKVDAISNVVSILLDALGEEQPALYKKVIENIQDAVTGIRNTLGEVNEDDIVEYAYVVAESMEQFLPFDDSAI</sequence>